<dbReference type="Pfam" id="PF16732">
    <property type="entry name" value="ComP_DUS"/>
    <property type="match status" value="1"/>
</dbReference>
<protein>
    <submittedName>
        <fullName evidence="3">Type IV pilin</fullName>
    </submittedName>
</protein>
<keyword evidence="2" id="KW-1133">Transmembrane helix</keyword>
<dbReference type="Gene3D" id="3.30.700.10">
    <property type="entry name" value="Glycoprotein, Type 4 Pilin"/>
    <property type="match status" value="1"/>
</dbReference>
<dbReference type="PANTHER" id="PTHR30093">
    <property type="entry name" value="GENERAL SECRETION PATHWAY PROTEIN G"/>
    <property type="match status" value="1"/>
</dbReference>
<keyword evidence="2" id="KW-0812">Transmembrane</keyword>
<accession>A0A432YL27</accession>
<dbReference type="PANTHER" id="PTHR30093:SF47">
    <property type="entry name" value="TYPE IV PILUS NON-CORE MINOR PILIN PILE"/>
    <property type="match status" value="1"/>
</dbReference>
<dbReference type="Pfam" id="PF07963">
    <property type="entry name" value="N_methyl"/>
    <property type="match status" value="1"/>
</dbReference>
<comment type="caution">
    <text evidence="3">The sequence shown here is derived from an EMBL/GenBank/DDBJ whole genome shotgun (WGS) entry which is preliminary data.</text>
</comment>
<dbReference type="RefSeq" id="WP_126759292.1">
    <property type="nucleotide sequence ID" value="NZ_PIPZ01000001.1"/>
</dbReference>
<dbReference type="InterPro" id="IPR012902">
    <property type="entry name" value="N_methyl_site"/>
</dbReference>
<dbReference type="OrthoDB" id="5572189at2"/>
<evidence type="ECO:0000313" key="4">
    <source>
        <dbReference type="Proteomes" id="UP000288127"/>
    </source>
</evidence>
<evidence type="ECO:0000256" key="2">
    <source>
        <dbReference type="SAM" id="Phobius"/>
    </source>
</evidence>
<organism evidence="3 4">
    <name type="scientific">Pseudidiomarina marina</name>
    <dbReference type="NCBI Taxonomy" id="502366"/>
    <lineage>
        <taxon>Bacteria</taxon>
        <taxon>Pseudomonadati</taxon>
        <taxon>Pseudomonadota</taxon>
        <taxon>Gammaproteobacteria</taxon>
        <taxon>Alteromonadales</taxon>
        <taxon>Idiomarinaceae</taxon>
        <taxon>Pseudidiomarina</taxon>
    </lineage>
</organism>
<feature type="transmembrane region" description="Helical" evidence="2">
    <location>
        <begin position="12"/>
        <end position="33"/>
    </location>
</feature>
<evidence type="ECO:0000313" key="3">
    <source>
        <dbReference type="EMBL" id="RUO61677.1"/>
    </source>
</evidence>
<dbReference type="InterPro" id="IPR000983">
    <property type="entry name" value="Bac_GSPG_pilin"/>
</dbReference>
<dbReference type="PROSITE" id="PS00409">
    <property type="entry name" value="PROKAR_NTER_METHYL"/>
    <property type="match status" value="1"/>
</dbReference>
<keyword evidence="2" id="KW-0472">Membrane</keyword>
<dbReference type="GO" id="GO:0015628">
    <property type="term" value="P:protein secretion by the type II secretion system"/>
    <property type="evidence" value="ECO:0007669"/>
    <property type="project" value="InterPro"/>
</dbReference>
<gene>
    <name evidence="3" type="ORF">CWI76_05410</name>
</gene>
<dbReference type="GO" id="GO:0015627">
    <property type="term" value="C:type II protein secretion system complex"/>
    <property type="evidence" value="ECO:0007669"/>
    <property type="project" value="InterPro"/>
</dbReference>
<keyword evidence="4" id="KW-1185">Reference proteome</keyword>
<dbReference type="GO" id="GO:0043683">
    <property type="term" value="P:type IV pilus assembly"/>
    <property type="evidence" value="ECO:0007669"/>
    <property type="project" value="InterPro"/>
</dbReference>
<dbReference type="InterPro" id="IPR045584">
    <property type="entry name" value="Pilin-like"/>
</dbReference>
<dbReference type="SUPFAM" id="SSF54523">
    <property type="entry name" value="Pili subunits"/>
    <property type="match status" value="1"/>
</dbReference>
<dbReference type="EMBL" id="PIPZ01000001">
    <property type="protein sequence ID" value="RUO61677.1"/>
    <property type="molecule type" value="Genomic_DNA"/>
</dbReference>
<evidence type="ECO:0000256" key="1">
    <source>
        <dbReference type="ARBA" id="ARBA00022481"/>
    </source>
</evidence>
<dbReference type="AlphaFoldDB" id="A0A432YL27"/>
<proteinExistence type="predicted"/>
<sequence>MQVEKKLSGMTLIELMIVVAIIGIIAAIAYPNFTDYVKQSRRADAMGELMKLQMAQEEYRLRNTSYATIADLGFTSSSEFYTFSVSNLGAETYTLTATAKGAQVSDTECATMSINQNDQKTPTTCWQ</sequence>
<dbReference type="PRINTS" id="PR00813">
    <property type="entry name" value="BCTERIALGSPG"/>
</dbReference>
<keyword evidence="1" id="KW-0488">Methylation</keyword>
<dbReference type="Proteomes" id="UP000288127">
    <property type="component" value="Unassembled WGS sequence"/>
</dbReference>
<name>A0A432YL27_9GAMM</name>
<dbReference type="NCBIfam" id="TIGR02532">
    <property type="entry name" value="IV_pilin_GFxxxE"/>
    <property type="match status" value="1"/>
</dbReference>
<reference evidence="4" key="1">
    <citation type="journal article" date="2018" name="Front. Microbiol.">
        <title>Genome-Based Analysis Reveals the Taxonomy and Diversity of the Family Idiomarinaceae.</title>
        <authorList>
            <person name="Liu Y."/>
            <person name="Lai Q."/>
            <person name="Shao Z."/>
        </authorList>
    </citation>
    <scope>NUCLEOTIDE SEQUENCE [LARGE SCALE GENOMIC DNA]</scope>
    <source>
        <strain evidence="4">PIM1</strain>
    </source>
</reference>
<dbReference type="InterPro" id="IPR031982">
    <property type="entry name" value="PilE-like"/>
</dbReference>